<dbReference type="Proteomes" id="UP000263596">
    <property type="component" value="Unassembled WGS sequence"/>
</dbReference>
<dbReference type="Gene3D" id="3.30.300.150">
    <property type="entry name" value="DNA polymerase III, tau subunit, domain V"/>
    <property type="match status" value="1"/>
</dbReference>
<evidence type="ECO:0000313" key="1">
    <source>
        <dbReference type="EMBL" id="HCK31651.1"/>
    </source>
</evidence>
<accession>A0A3D2SQC2</accession>
<sequence>WEYWFRNSQLSPAVQELAQHGLMSGQIDGLCTFTIPQQYEGMLSQLQHALETEIKTLWPNTQFSVQYAEVSGITPFVKQAERKQKAFQRAEHLLKKDPVVKSLLETFQGELQNIQLKP</sequence>
<organism evidence="1 2">
    <name type="scientific">Acinetobacter ursingii</name>
    <dbReference type="NCBI Taxonomy" id="108980"/>
    <lineage>
        <taxon>Bacteria</taxon>
        <taxon>Pseudomonadati</taxon>
        <taxon>Pseudomonadota</taxon>
        <taxon>Gammaproteobacteria</taxon>
        <taxon>Moraxellales</taxon>
        <taxon>Moraxellaceae</taxon>
        <taxon>Acinetobacter</taxon>
    </lineage>
</organism>
<proteinExistence type="predicted"/>
<feature type="non-terminal residue" evidence="1">
    <location>
        <position position="1"/>
    </location>
</feature>
<name>A0A3D2SQC2_9GAMM</name>
<dbReference type="AlphaFoldDB" id="A0A3D2SQC2"/>
<dbReference type="InterPro" id="IPR038249">
    <property type="entry name" value="PolIII_tau_V_sf"/>
</dbReference>
<reference evidence="1 2" key="1">
    <citation type="journal article" date="2018" name="Nat. Biotechnol.">
        <title>A standardized bacterial taxonomy based on genome phylogeny substantially revises the tree of life.</title>
        <authorList>
            <person name="Parks D.H."/>
            <person name="Chuvochina M."/>
            <person name="Waite D.W."/>
            <person name="Rinke C."/>
            <person name="Skarshewski A."/>
            <person name="Chaumeil P.A."/>
            <person name="Hugenholtz P."/>
        </authorList>
    </citation>
    <scope>NUCLEOTIDE SEQUENCE [LARGE SCALE GENOMIC DNA]</scope>
    <source>
        <strain evidence="1">UBA9669</strain>
    </source>
</reference>
<gene>
    <name evidence="1" type="ORF">DHW29_16795</name>
</gene>
<dbReference type="EMBL" id="DPVE01000311">
    <property type="protein sequence ID" value="HCK31651.1"/>
    <property type="molecule type" value="Genomic_DNA"/>
</dbReference>
<protein>
    <submittedName>
        <fullName evidence="1">DNA polymerase III subunit gamma/tau</fullName>
    </submittedName>
</protein>
<evidence type="ECO:0000313" key="2">
    <source>
        <dbReference type="Proteomes" id="UP000263596"/>
    </source>
</evidence>
<comment type="caution">
    <text evidence="1">The sequence shown here is derived from an EMBL/GenBank/DDBJ whole genome shotgun (WGS) entry which is preliminary data.</text>
</comment>